<dbReference type="Proteomes" id="UP001387215">
    <property type="component" value="Unassembled WGS sequence"/>
</dbReference>
<protein>
    <submittedName>
        <fullName evidence="2">Uncharacterized protein</fullName>
    </submittedName>
</protein>
<keyword evidence="3" id="KW-1185">Reference proteome</keyword>
<reference evidence="2" key="2">
    <citation type="submission" date="2024-06" db="EMBL/GenBank/DDBJ databases">
        <authorList>
            <person name="Li S."/>
        </authorList>
    </citation>
    <scope>NUCLEOTIDE SEQUENCE</scope>
    <source>
        <strain evidence="2">SR10</strain>
    </source>
</reference>
<dbReference type="EMBL" id="CP159925">
    <property type="protein sequence ID" value="XCO76140.1"/>
    <property type="molecule type" value="Genomic_DNA"/>
</dbReference>
<proteinExistence type="predicted"/>
<evidence type="ECO:0000313" key="1">
    <source>
        <dbReference type="EMBL" id="MEI2457161.1"/>
    </source>
</evidence>
<evidence type="ECO:0000313" key="3">
    <source>
        <dbReference type="Proteomes" id="UP001387215"/>
    </source>
</evidence>
<gene>
    <name evidence="2" type="ORF">ABU614_04950</name>
    <name evidence="1" type="ORF">V2J18_21120</name>
</gene>
<dbReference type="RefSeq" id="WP_186442584.1">
    <property type="nucleotide sequence ID" value="NZ_CP159925.1"/>
</dbReference>
<organism evidence="2">
    <name type="scientific">Lysobacter firmicutimachus</name>
    <dbReference type="NCBI Taxonomy" id="1792846"/>
    <lineage>
        <taxon>Bacteria</taxon>
        <taxon>Pseudomonadati</taxon>
        <taxon>Pseudomonadota</taxon>
        <taxon>Gammaproteobacteria</taxon>
        <taxon>Lysobacterales</taxon>
        <taxon>Lysobacteraceae</taxon>
        <taxon>Lysobacter</taxon>
    </lineage>
</organism>
<reference evidence="1 3" key="1">
    <citation type="submission" date="2024-02" db="EMBL/GenBank/DDBJ databases">
        <title>Lysobacter Genome Sequencing and Mining.</title>
        <authorList>
            <person name="Bierman J."/>
            <person name="Walker M.C."/>
        </authorList>
    </citation>
    <scope>NUCLEOTIDE SEQUENCE [LARGE SCALE GENOMIC DNA]</scope>
    <source>
        <strain evidence="1 3">PB6250</strain>
    </source>
</reference>
<dbReference type="AlphaFoldDB" id="A0AAU8MVY2"/>
<name>A0AAU8MVY2_9GAMM</name>
<accession>A0AAU8MVY2</accession>
<evidence type="ECO:0000313" key="2">
    <source>
        <dbReference type="EMBL" id="XCO76140.1"/>
    </source>
</evidence>
<dbReference type="EMBL" id="JBANDL010000002">
    <property type="protein sequence ID" value="MEI2457161.1"/>
    <property type="molecule type" value="Genomic_DNA"/>
</dbReference>
<sequence length="120" mass="11810">MSNNTVNPANGAGLVNTFIANANNSNNLSVSRGGGGGGAVGGGGGGSWYEAMSKAWGATLDSQAARITDLSGQIGGGNDQPSSMVALTAESLRMQFISNNAATSQNSVGDSLKTLASRSG</sequence>